<protein>
    <submittedName>
        <fullName evidence="1">Uncharacterized protein</fullName>
    </submittedName>
</protein>
<proteinExistence type="predicted"/>
<reference evidence="1 2" key="1">
    <citation type="submission" date="2012-04" db="EMBL/GenBank/DDBJ databases">
        <title>The Genome Sequence of Bartonella quintana JK 68.</title>
        <authorList>
            <consortium name="The Broad Institute Genome Sequencing Platform"/>
            <consortium name="The Broad Institute Genome Sequencing Center for Infectious Disease"/>
            <person name="Feldgarden M."/>
            <person name="Kirby J."/>
            <person name="Kosoy M."/>
            <person name="Birtles R."/>
            <person name="Probert W.S."/>
            <person name="Chiaraviglio L."/>
            <person name="Walker B."/>
            <person name="Young S.K."/>
            <person name="Zeng Q."/>
            <person name="Gargeya S."/>
            <person name="Fitzgerald M."/>
            <person name="Haas B."/>
            <person name="Abouelleil A."/>
            <person name="Alvarado L."/>
            <person name="Arachchi H.M."/>
            <person name="Berlin A.M."/>
            <person name="Chapman S.B."/>
            <person name="Goldberg J."/>
            <person name="Griggs A."/>
            <person name="Gujja S."/>
            <person name="Hansen M."/>
            <person name="Howarth C."/>
            <person name="Imamovic A."/>
            <person name="Larimer J."/>
            <person name="McCowen C."/>
            <person name="Montmayeur A."/>
            <person name="Murphy C."/>
            <person name="Neiman D."/>
            <person name="Pearson M."/>
            <person name="Priest M."/>
            <person name="Roberts A."/>
            <person name="Saif S."/>
            <person name="Shea T."/>
            <person name="Sisk P."/>
            <person name="Sykes S."/>
            <person name="Wortman J."/>
            <person name="Nusbaum C."/>
            <person name="Birren B."/>
        </authorList>
    </citation>
    <scope>NUCLEOTIDE SEQUENCE [LARGE SCALE GENOMIC DNA]</scope>
    <source>
        <strain evidence="1 2">JK 68</strain>
    </source>
</reference>
<keyword evidence="2" id="KW-1185">Reference proteome</keyword>
<dbReference type="RefSeq" id="WP_245256596.1">
    <property type="nucleotide sequence ID" value="NZ_KL446932.1"/>
</dbReference>
<name>A0ABR4SSI3_BARQI</name>
<accession>A0ABR4SSI3</accession>
<evidence type="ECO:0000313" key="1">
    <source>
        <dbReference type="EMBL" id="KEC67021.1"/>
    </source>
</evidence>
<gene>
    <name evidence="1" type="ORF">O7U_00295</name>
</gene>
<comment type="caution">
    <text evidence="1">The sequence shown here is derived from an EMBL/GenBank/DDBJ whole genome shotgun (WGS) entry which is preliminary data.</text>
</comment>
<organism evidence="1 2">
    <name type="scientific">Bartonella quintana JK 68</name>
    <dbReference type="NCBI Taxonomy" id="1134503"/>
    <lineage>
        <taxon>Bacteria</taxon>
        <taxon>Pseudomonadati</taxon>
        <taxon>Pseudomonadota</taxon>
        <taxon>Alphaproteobacteria</taxon>
        <taxon>Hyphomicrobiales</taxon>
        <taxon>Bartonellaceae</taxon>
        <taxon>Bartonella</taxon>
    </lineage>
</organism>
<dbReference type="Gene3D" id="3.10.105.10">
    <property type="entry name" value="Dipeptide-binding Protein, Domain 3"/>
    <property type="match status" value="1"/>
</dbReference>
<dbReference type="SUPFAM" id="SSF53850">
    <property type="entry name" value="Periplasmic binding protein-like II"/>
    <property type="match status" value="1"/>
</dbReference>
<evidence type="ECO:0000313" key="2">
    <source>
        <dbReference type="Proteomes" id="UP000027143"/>
    </source>
</evidence>
<dbReference type="EMBL" id="AHPD01000002">
    <property type="protein sequence ID" value="KEC67021.1"/>
    <property type="molecule type" value="Genomic_DNA"/>
</dbReference>
<sequence length="134" mass="15410">MIIPKLKNSLSPGNEQINRWSLTSRNLKGSFNFAAAAHPAIDEMIKAILDVHSDIDFIAAVCALDRVPIYGSYYILLYHLPEQWIARWSYINTPLIHHLRISSSSLVARIKNKNNLYYKLEICSYESKTNKIFL</sequence>
<dbReference type="Proteomes" id="UP000027143">
    <property type="component" value="Unassembled WGS sequence"/>
</dbReference>